<evidence type="ECO:0000313" key="3">
    <source>
        <dbReference type="EMBL" id="KAE8389449.1"/>
    </source>
</evidence>
<proteinExistence type="predicted"/>
<keyword evidence="2" id="KW-0732">Signal</keyword>
<name>A0A5N7C5W9_PETAA</name>
<gene>
    <name evidence="3" type="ORF">BDV23DRAFT_184359</name>
</gene>
<feature type="compositionally biased region" description="Basic and acidic residues" evidence="1">
    <location>
        <begin position="421"/>
        <end position="447"/>
    </location>
</feature>
<dbReference type="Proteomes" id="UP000326877">
    <property type="component" value="Unassembled WGS sequence"/>
</dbReference>
<dbReference type="OrthoDB" id="4472074at2759"/>
<reference evidence="3" key="1">
    <citation type="submission" date="2019-04" db="EMBL/GenBank/DDBJ databases">
        <title>Friends and foes A comparative genomics studyof 23 Aspergillus species from section Flavi.</title>
        <authorList>
            <consortium name="DOE Joint Genome Institute"/>
            <person name="Kjaerbolling I."/>
            <person name="Vesth T."/>
            <person name="Frisvad J.C."/>
            <person name="Nybo J.L."/>
            <person name="Theobald S."/>
            <person name="Kildgaard S."/>
            <person name="Isbrandt T."/>
            <person name="Kuo A."/>
            <person name="Sato A."/>
            <person name="Lyhne E.K."/>
            <person name="Kogle M.E."/>
            <person name="Wiebenga A."/>
            <person name="Kun R.S."/>
            <person name="Lubbers R.J."/>
            <person name="Makela M.R."/>
            <person name="Barry K."/>
            <person name="Chovatia M."/>
            <person name="Clum A."/>
            <person name="Daum C."/>
            <person name="Haridas S."/>
            <person name="He G."/>
            <person name="LaButti K."/>
            <person name="Lipzen A."/>
            <person name="Mondo S."/>
            <person name="Riley R."/>
            <person name="Salamov A."/>
            <person name="Simmons B.A."/>
            <person name="Magnuson J.K."/>
            <person name="Henrissat B."/>
            <person name="Mortensen U.H."/>
            <person name="Larsen T.O."/>
            <person name="Devries R.P."/>
            <person name="Grigoriev I.V."/>
            <person name="Machida M."/>
            <person name="Baker S.E."/>
            <person name="Andersen M.R."/>
        </authorList>
    </citation>
    <scope>NUCLEOTIDE SEQUENCE [LARGE SCALE GENOMIC DNA]</scope>
    <source>
        <strain evidence="3">IBT 14317</strain>
    </source>
</reference>
<sequence>MWMLTTLLLVTLFLGFSNAVDLQVWRDAVVRSEKIDEGIVLYSARATFKSPLKDAQLVQLAKDAYDTMQSKAKVDNIKPELRPKVMVALAVHKEVFLSSSAMGPPLLYDGTKKSGGKGQTQKGAPQELISMFNLCSPNFLGGAEHQYEASCGDINAFLAYYARNRRDVRNMEENARPMLVVWGVGADEVGGNDKAHIMESCYDQKDLKFGCGSALEGFYEKIDVVKDVDPEPYDKRDLQGIDEQPLWFVDNTPAGNCHEPLNSNGDKEKAHKEKALITWSEEVGKKCEKKHQNIITEEFTTAIEVANTLSKDFKKTKVPYHEKFFDKNHRKGKAYDETVKNVYKHIGELLQGKSTDYKLTVNCNFASKGCAKDFVAFVNEDPDKKGANMTFCPQAFDPKPPKNTPERFIDSTKSRLAKCKNQKEEDKHNNDDKKGDDKSKPKDESLRGDNIVSLHRSLSMVIIHECCHTTYSMKGIADGPGQDYAYGYTSALKLAEGKFDRNSKEGKAMRAKTGRRALCNPDGNWDGADGICKAELSFQNPDSWALVAAGVWFEEKCGIPILLPEIKK</sequence>
<feature type="chain" id="PRO_5024834277" description="Lysine-specific metallo-endopeptidase domain-containing protein" evidence="2">
    <location>
        <begin position="20"/>
        <end position="568"/>
    </location>
</feature>
<dbReference type="Gene3D" id="3.40.390.10">
    <property type="entry name" value="Collagenase (Catalytic Domain)"/>
    <property type="match status" value="1"/>
</dbReference>
<protein>
    <recommendedName>
        <fullName evidence="4">Lysine-specific metallo-endopeptidase domain-containing protein</fullName>
    </recommendedName>
</protein>
<feature type="region of interest" description="Disordered" evidence="1">
    <location>
        <begin position="389"/>
        <end position="449"/>
    </location>
</feature>
<dbReference type="GO" id="GO:0008237">
    <property type="term" value="F:metallopeptidase activity"/>
    <property type="evidence" value="ECO:0007669"/>
    <property type="project" value="InterPro"/>
</dbReference>
<dbReference type="EMBL" id="ML735265">
    <property type="protein sequence ID" value="KAE8389449.1"/>
    <property type="molecule type" value="Genomic_DNA"/>
</dbReference>
<organism evidence="3">
    <name type="scientific">Petromyces alliaceus</name>
    <name type="common">Aspergillus alliaceus</name>
    <dbReference type="NCBI Taxonomy" id="209559"/>
    <lineage>
        <taxon>Eukaryota</taxon>
        <taxon>Fungi</taxon>
        <taxon>Dikarya</taxon>
        <taxon>Ascomycota</taxon>
        <taxon>Pezizomycotina</taxon>
        <taxon>Eurotiomycetes</taxon>
        <taxon>Eurotiomycetidae</taxon>
        <taxon>Eurotiales</taxon>
        <taxon>Aspergillaceae</taxon>
        <taxon>Aspergillus</taxon>
        <taxon>Aspergillus subgen. Circumdati</taxon>
    </lineage>
</organism>
<evidence type="ECO:0000256" key="1">
    <source>
        <dbReference type="SAM" id="MobiDB-lite"/>
    </source>
</evidence>
<accession>A0A5N7C5W9</accession>
<feature type="compositionally biased region" description="Basic and acidic residues" evidence="1">
    <location>
        <begin position="404"/>
        <end position="413"/>
    </location>
</feature>
<feature type="signal peptide" evidence="2">
    <location>
        <begin position="1"/>
        <end position="19"/>
    </location>
</feature>
<dbReference type="InterPro" id="IPR024079">
    <property type="entry name" value="MetalloPept_cat_dom_sf"/>
</dbReference>
<dbReference type="AlphaFoldDB" id="A0A5N7C5W9"/>
<evidence type="ECO:0000256" key="2">
    <source>
        <dbReference type="SAM" id="SignalP"/>
    </source>
</evidence>
<evidence type="ECO:0008006" key="4">
    <source>
        <dbReference type="Google" id="ProtNLM"/>
    </source>
</evidence>